<evidence type="ECO:0000313" key="2">
    <source>
        <dbReference type="Proteomes" id="UP000718564"/>
    </source>
</evidence>
<sequence>MAILLELEPEIESRLMAQAAAQGTSVEVLLKTLVESLLASSQPTPLTLSPQERAERFVNWARSHSSIKAPPLCDDAISRESIYTREDEMV</sequence>
<reference evidence="1 2" key="1">
    <citation type="submission" date="2018-06" db="EMBL/GenBank/DDBJ databases">
        <title>Comparative genomics of Brasilonema spp. strains.</title>
        <authorList>
            <person name="Alvarenga D.O."/>
            <person name="Fiore M.F."/>
            <person name="Varani A.M."/>
        </authorList>
    </citation>
    <scope>NUCLEOTIDE SEQUENCE [LARGE SCALE GENOMIC DNA]</scope>
    <source>
        <strain evidence="1 2">SPC951</strain>
    </source>
</reference>
<dbReference type="Proteomes" id="UP000718564">
    <property type="component" value="Unassembled WGS sequence"/>
</dbReference>
<keyword evidence="2" id="KW-1185">Reference proteome</keyword>
<dbReference type="EMBL" id="QMEB01000056">
    <property type="protein sequence ID" value="NMG19732.1"/>
    <property type="molecule type" value="Genomic_DNA"/>
</dbReference>
<proteinExistence type="predicted"/>
<organism evidence="1 2">
    <name type="scientific">Brasilonema bromeliae SPC951</name>
    <dbReference type="NCBI Taxonomy" id="385972"/>
    <lineage>
        <taxon>Bacteria</taxon>
        <taxon>Bacillati</taxon>
        <taxon>Cyanobacteriota</taxon>
        <taxon>Cyanophyceae</taxon>
        <taxon>Nostocales</taxon>
        <taxon>Scytonemataceae</taxon>
        <taxon>Brasilonema</taxon>
        <taxon>Bromeliae group (in: Brasilonema)</taxon>
    </lineage>
</organism>
<accession>A0ABX1P7C9</accession>
<protein>
    <submittedName>
        <fullName evidence="1">Uncharacterized protein</fullName>
    </submittedName>
</protein>
<comment type="caution">
    <text evidence="1">The sequence shown here is derived from an EMBL/GenBank/DDBJ whole genome shotgun (WGS) entry which is preliminary data.</text>
</comment>
<evidence type="ECO:0000313" key="1">
    <source>
        <dbReference type="EMBL" id="NMG19732.1"/>
    </source>
</evidence>
<gene>
    <name evidence="1" type="ORF">DP116_09780</name>
</gene>
<dbReference type="RefSeq" id="WP_169154996.1">
    <property type="nucleotide sequence ID" value="NZ_CAWPJE010000019.1"/>
</dbReference>
<name>A0ABX1P7C9_9CYAN</name>